<evidence type="ECO:0000256" key="1">
    <source>
        <dbReference type="SAM" id="MobiDB-lite"/>
    </source>
</evidence>
<feature type="compositionally biased region" description="Low complexity" evidence="1">
    <location>
        <begin position="249"/>
        <end position="273"/>
    </location>
</feature>
<keyword evidence="4" id="KW-1185">Reference proteome</keyword>
<feature type="region of interest" description="Disordered" evidence="1">
    <location>
        <begin position="216"/>
        <end position="279"/>
    </location>
</feature>
<feature type="compositionally biased region" description="Gly residues" evidence="1">
    <location>
        <begin position="140"/>
        <end position="151"/>
    </location>
</feature>
<name>A0ABR3VE81_HUMIN</name>
<feature type="region of interest" description="Disordered" evidence="1">
    <location>
        <begin position="1"/>
        <end position="26"/>
    </location>
</feature>
<protein>
    <submittedName>
        <fullName evidence="3">Uncharacterized protein</fullName>
    </submittedName>
</protein>
<evidence type="ECO:0000313" key="4">
    <source>
        <dbReference type="Proteomes" id="UP001583172"/>
    </source>
</evidence>
<evidence type="ECO:0000313" key="3">
    <source>
        <dbReference type="EMBL" id="KAL1840117.1"/>
    </source>
</evidence>
<keyword evidence="2" id="KW-0812">Transmembrane</keyword>
<keyword evidence="2" id="KW-1133">Transmembrane helix</keyword>
<sequence>MAPSSHRGSPSRPLPSISDNSNDLDLSPQRVRFAEGEPQTSYRIPQRSPPAAAIGVAITTPDRNSFGPSVYWDDRVSGKDIDRESDANLVGYTFFRDPTPPPPGEEILEKETGYGAVRGGAVAGGGGGGLAAPAEPSSAAGGGGGGGGGAAGSDHNPKSGPTDPTDLGGDWSLHESIGMSPQLKKKLLWATVVLGVLIIVGVVTGVVVGLVGVTERNGGTVGSQNLPTSSLPTSASDLGPSPIDDAIKATGAPAATSTSTDTAAMPTTTTSTPGRPTYNSDCPALNNTIYHVPGSTKSFRRYCGIDYGGGHGATDLAHACRVSPVQPYHTNTRSD</sequence>
<accession>A0ABR3VE81</accession>
<organism evidence="3 4">
    <name type="scientific">Humicola insolens</name>
    <name type="common">Soft-rot fungus</name>
    <dbReference type="NCBI Taxonomy" id="85995"/>
    <lineage>
        <taxon>Eukaryota</taxon>
        <taxon>Fungi</taxon>
        <taxon>Dikarya</taxon>
        <taxon>Ascomycota</taxon>
        <taxon>Pezizomycotina</taxon>
        <taxon>Sordariomycetes</taxon>
        <taxon>Sordariomycetidae</taxon>
        <taxon>Sordariales</taxon>
        <taxon>Chaetomiaceae</taxon>
        <taxon>Mycothermus</taxon>
    </lineage>
</organism>
<feature type="compositionally biased region" description="Polar residues" evidence="1">
    <location>
        <begin position="222"/>
        <end position="236"/>
    </location>
</feature>
<dbReference type="EMBL" id="JAZGSY010000126">
    <property type="protein sequence ID" value="KAL1840117.1"/>
    <property type="molecule type" value="Genomic_DNA"/>
</dbReference>
<gene>
    <name evidence="3" type="ORF">VTJ49DRAFT_773</name>
</gene>
<evidence type="ECO:0000256" key="2">
    <source>
        <dbReference type="SAM" id="Phobius"/>
    </source>
</evidence>
<reference evidence="3 4" key="1">
    <citation type="journal article" date="2024" name="Commun. Biol.">
        <title>Comparative genomic analysis of thermophilic fungi reveals convergent evolutionary adaptations and gene losses.</title>
        <authorList>
            <person name="Steindorff A.S."/>
            <person name="Aguilar-Pontes M.V."/>
            <person name="Robinson A.J."/>
            <person name="Andreopoulos B."/>
            <person name="LaButti K."/>
            <person name="Kuo A."/>
            <person name="Mondo S."/>
            <person name="Riley R."/>
            <person name="Otillar R."/>
            <person name="Haridas S."/>
            <person name="Lipzen A."/>
            <person name="Grimwood J."/>
            <person name="Schmutz J."/>
            <person name="Clum A."/>
            <person name="Reid I.D."/>
            <person name="Moisan M.C."/>
            <person name="Butler G."/>
            <person name="Nguyen T.T.M."/>
            <person name="Dewar K."/>
            <person name="Conant G."/>
            <person name="Drula E."/>
            <person name="Henrissat B."/>
            <person name="Hansel C."/>
            <person name="Singer S."/>
            <person name="Hutchinson M.I."/>
            <person name="de Vries R.P."/>
            <person name="Natvig D.O."/>
            <person name="Powell A.J."/>
            <person name="Tsang A."/>
            <person name="Grigoriev I.V."/>
        </authorList>
    </citation>
    <scope>NUCLEOTIDE SEQUENCE [LARGE SCALE GENOMIC DNA]</scope>
    <source>
        <strain evidence="3 4">CBS 620.91</strain>
    </source>
</reference>
<proteinExistence type="predicted"/>
<keyword evidence="2" id="KW-0472">Membrane</keyword>
<dbReference type="Proteomes" id="UP001583172">
    <property type="component" value="Unassembled WGS sequence"/>
</dbReference>
<comment type="caution">
    <text evidence="3">The sequence shown here is derived from an EMBL/GenBank/DDBJ whole genome shotgun (WGS) entry which is preliminary data.</text>
</comment>
<feature type="region of interest" description="Disordered" evidence="1">
    <location>
        <begin position="125"/>
        <end position="173"/>
    </location>
</feature>
<feature type="transmembrane region" description="Helical" evidence="2">
    <location>
        <begin position="187"/>
        <end position="213"/>
    </location>
</feature>